<dbReference type="Gene3D" id="1.10.10.60">
    <property type="entry name" value="Homeodomain-like"/>
    <property type="match status" value="2"/>
</dbReference>
<dbReference type="PRINTS" id="PR00032">
    <property type="entry name" value="HTHARAC"/>
</dbReference>
<keyword evidence="6" id="KW-1185">Reference proteome</keyword>
<evidence type="ECO:0000256" key="3">
    <source>
        <dbReference type="ARBA" id="ARBA00023163"/>
    </source>
</evidence>
<sequence length="285" mass="32816">MHKISNFCRIDEREYALSTGNMNVLYYDLPKHFHDEYRSYDAPRLCTILKGSKSVVVNQSGNFQYQSDQSILLPPNSTIYMTMPEETKALVYEFHEPIIEQVRQRVSDTLELNAPTSINSHQFAINPVDQRIEVLHSRMQEIIRSQDTSIDFLIDLTGQEMVFELMRKTSCQSIITNHNKHPISKAIRIMRSSSGLQMSLSHIAEEVGMSLSSFSQKFKAVTQVSPNQYLTQLRLQAAYRNLASMSVTDAAFESGYNNISHFIRLFKNEYGMTPKQFQQIRVVIN</sequence>
<dbReference type="PROSITE" id="PS01124">
    <property type="entry name" value="HTH_ARAC_FAMILY_2"/>
    <property type="match status" value="1"/>
</dbReference>
<evidence type="ECO:0000259" key="4">
    <source>
        <dbReference type="PROSITE" id="PS01124"/>
    </source>
</evidence>
<dbReference type="Pfam" id="PF12833">
    <property type="entry name" value="HTH_18"/>
    <property type="match status" value="1"/>
</dbReference>
<keyword evidence="1" id="KW-0805">Transcription regulation</keyword>
<comment type="caution">
    <text evidence="5">The sequence shown here is derived from an EMBL/GenBank/DDBJ whole genome shotgun (WGS) entry which is preliminary data.</text>
</comment>
<dbReference type="SUPFAM" id="SSF46689">
    <property type="entry name" value="Homeodomain-like"/>
    <property type="match status" value="2"/>
</dbReference>
<dbReference type="GO" id="GO:0043565">
    <property type="term" value="F:sequence-specific DNA binding"/>
    <property type="evidence" value="ECO:0007669"/>
    <property type="project" value="InterPro"/>
</dbReference>
<dbReference type="PANTHER" id="PTHR43436:SF1">
    <property type="entry name" value="TRANSCRIPTIONAL REGULATORY PROTEIN"/>
    <property type="match status" value="1"/>
</dbReference>
<evidence type="ECO:0000256" key="1">
    <source>
        <dbReference type="ARBA" id="ARBA00023015"/>
    </source>
</evidence>
<dbReference type="InterPro" id="IPR020449">
    <property type="entry name" value="Tscrpt_reg_AraC-type_HTH"/>
</dbReference>
<accession>A0A9X3CSZ6</accession>
<keyword evidence="2" id="KW-0238">DNA-binding</keyword>
<dbReference type="Proteomes" id="UP001155587">
    <property type="component" value="Unassembled WGS sequence"/>
</dbReference>
<dbReference type="InterPro" id="IPR018060">
    <property type="entry name" value="HTH_AraC"/>
</dbReference>
<feature type="domain" description="HTH araC/xylS-type" evidence="4">
    <location>
        <begin position="184"/>
        <end position="280"/>
    </location>
</feature>
<evidence type="ECO:0000313" key="6">
    <source>
        <dbReference type="Proteomes" id="UP001155587"/>
    </source>
</evidence>
<dbReference type="GO" id="GO:0003700">
    <property type="term" value="F:DNA-binding transcription factor activity"/>
    <property type="evidence" value="ECO:0007669"/>
    <property type="project" value="InterPro"/>
</dbReference>
<proteinExistence type="predicted"/>
<reference evidence="5" key="1">
    <citation type="submission" date="2022-02" db="EMBL/GenBank/DDBJ databases">
        <title>Vibrio sp. nov, a new bacterium isolated from seawater.</title>
        <authorList>
            <person name="Yuan Y."/>
        </authorList>
    </citation>
    <scope>NUCLEOTIDE SEQUENCE</scope>
    <source>
        <strain evidence="5">ZSDZ65</strain>
    </source>
</reference>
<protein>
    <submittedName>
        <fullName evidence="5">AraC family transcriptional regulator</fullName>
    </submittedName>
</protein>
<keyword evidence="3" id="KW-0804">Transcription</keyword>
<dbReference type="EMBL" id="JAKRRY010000050">
    <property type="protein sequence ID" value="MCW8348888.1"/>
    <property type="molecule type" value="Genomic_DNA"/>
</dbReference>
<dbReference type="AlphaFoldDB" id="A0A9X3CSZ6"/>
<dbReference type="InterPro" id="IPR009594">
    <property type="entry name" value="Tscrpt_reg_HTH_AraC_N"/>
</dbReference>
<dbReference type="Pfam" id="PF06719">
    <property type="entry name" value="AraC_N"/>
    <property type="match status" value="1"/>
</dbReference>
<evidence type="ECO:0000313" key="5">
    <source>
        <dbReference type="EMBL" id="MCW8348888.1"/>
    </source>
</evidence>
<gene>
    <name evidence="5" type="ORF">MD535_23120</name>
</gene>
<organism evidence="5 6">
    <name type="scientific">Vibrio qingdaonensis</name>
    <dbReference type="NCBI Taxonomy" id="2829491"/>
    <lineage>
        <taxon>Bacteria</taxon>
        <taxon>Pseudomonadati</taxon>
        <taxon>Pseudomonadota</taxon>
        <taxon>Gammaproteobacteria</taxon>
        <taxon>Vibrionales</taxon>
        <taxon>Vibrionaceae</taxon>
        <taxon>Vibrio</taxon>
    </lineage>
</organism>
<dbReference type="RefSeq" id="WP_265677511.1">
    <property type="nucleotide sequence ID" value="NZ_JAKRRY010000050.1"/>
</dbReference>
<name>A0A9X3CSZ6_9VIBR</name>
<dbReference type="PANTHER" id="PTHR43436">
    <property type="entry name" value="ARAC-FAMILY TRANSCRIPTIONAL REGULATOR"/>
    <property type="match status" value="1"/>
</dbReference>
<evidence type="ECO:0000256" key="2">
    <source>
        <dbReference type="ARBA" id="ARBA00023125"/>
    </source>
</evidence>
<dbReference type="SMART" id="SM00342">
    <property type="entry name" value="HTH_ARAC"/>
    <property type="match status" value="1"/>
</dbReference>
<dbReference type="InterPro" id="IPR009057">
    <property type="entry name" value="Homeodomain-like_sf"/>
</dbReference>